<sequence length="853" mass="94850">MGVCSSCCRSEESPEREPLLPRSGHRDRDETATRHTDKVADIVGALEAGRLPSQAQIDHAFRGLLSSDLLKVEDTDGHLPPSLRKELVVILNDVNDVVAAMLEEEIADDKLQELLFLTKRVSTESAKAFVAVDAMGGPSSVPQEVQEAIEHLPSVPEVQEDVGELAEAVKDLAQLTIFSSTFRFILRDIFTSMRAILAQGIAAVGEVASEIQIAANMVEPLIDPKNALSTTLDQQLSTVVGEAASSTVQVMSLVGDKVTDQTKNIVINRIQETMIRAHSSPKYKSALRTILVLLQKYSERVSEVVSPATVDVTGVEQAEIRLEPKFWTDESLSIVLADVKILLERFASGNSLDPLIRTLRACVQDLVSSLAGSGLTEYFADFGSWVDQSLNDPKYSVSRAGHQKVDDLYERGHTLFSEDTEFGQDIRSLFRLAEDFLHGISQDRTTNWVIGAMDKLSADSANLFQEQPYRVGRELRRDLFFWLLPRFLRIIRNLPMPRVEYINDGVEVALDSIVLNSSTTLRSLMPDSIHIINHNDLHITQHDDPYCKNFVRVRVEGLRMAIQDLEYYLQYKGLIGYEDEGFISIDVGDDRGQGLSFDIDLEFNTDIDPTKVDYGFKVLKVHTAVSGLRFSINESKHWILNKVLLQHLAGPVVRKTFEHVASGCIRDGLEAISRIAAEIERGAAETVAPGLRPDFNHYWSAALKCLHFLSQHHSPHPGESPEYAPEVTTRTEATLRGIVRTTETEPVSNGDAAEESEVTTMAVGVTPQILPGKAVTSASRTDELAHEARNVIEEVESTIEQTRKTAEEFAESVPDELEARAVYGNTMRRVSERKNVKITGHNDGWRSDTFNLW</sequence>
<evidence type="ECO:0000313" key="2">
    <source>
        <dbReference type="Proteomes" id="UP000886501"/>
    </source>
</evidence>
<protein>
    <submittedName>
        <fullName evidence="1">Uncharacterized protein</fullName>
    </submittedName>
</protein>
<keyword evidence="2" id="KW-1185">Reference proteome</keyword>
<comment type="caution">
    <text evidence="1">The sequence shown here is derived from an EMBL/GenBank/DDBJ whole genome shotgun (WGS) entry which is preliminary data.</text>
</comment>
<accession>A0ACB6ZNN8</accession>
<reference evidence="1" key="1">
    <citation type="submission" date="2019-10" db="EMBL/GenBank/DDBJ databases">
        <authorList>
            <consortium name="DOE Joint Genome Institute"/>
            <person name="Kuo A."/>
            <person name="Miyauchi S."/>
            <person name="Kiss E."/>
            <person name="Drula E."/>
            <person name="Kohler A."/>
            <person name="Sanchez-Garcia M."/>
            <person name="Andreopoulos B."/>
            <person name="Barry K.W."/>
            <person name="Bonito G."/>
            <person name="Buee M."/>
            <person name="Carver A."/>
            <person name="Chen C."/>
            <person name="Cichocki N."/>
            <person name="Clum A."/>
            <person name="Culley D."/>
            <person name="Crous P.W."/>
            <person name="Fauchery L."/>
            <person name="Girlanda M."/>
            <person name="Hayes R."/>
            <person name="Keri Z."/>
            <person name="Labutti K."/>
            <person name="Lipzen A."/>
            <person name="Lombard V."/>
            <person name="Magnuson J."/>
            <person name="Maillard F."/>
            <person name="Morin E."/>
            <person name="Murat C."/>
            <person name="Nolan M."/>
            <person name="Ohm R."/>
            <person name="Pangilinan J."/>
            <person name="Pereira M."/>
            <person name="Perotto S."/>
            <person name="Peter M."/>
            <person name="Riley R."/>
            <person name="Sitrit Y."/>
            <person name="Stielow B."/>
            <person name="Szollosi G."/>
            <person name="Zifcakova L."/>
            <person name="Stursova M."/>
            <person name="Spatafora J.W."/>
            <person name="Tedersoo L."/>
            <person name="Vaario L.-M."/>
            <person name="Yamada A."/>
            <person name="Yan M."/>
            <person name="Wang P."/>
            <person name="Xu J."/>
            <person name="Bruns T."/>
            <person name="Baldrian P."/>
            <person name="Vilgalys R."/>
            <person name="Henrissat B."/>
            <person name="Grigoriev I.V."/>
            <person name="Hibbett D."/>
            <person name="Nagy L.G."/>
            <person name="Martin F.M."/>
        </authorList>
    </citation>
    <scope>NUCLEOTIDE SEQUENCE</scope>
    <source>
        <strain evidence="1">P2</strain>
    </source>
</reference>
<name>A0ACB6ZNN8_THEGA</name>
<proteinExistence type="predicted"/>
<organism evidence="1 2">
    <name type="scientific">Thelephora ganbajun</name>
    <name type="common">Ganba fungus</name>
    <dbReference type="NCBI Taxonomy" id="370292"/>
    <lineage>
        <taxon>Eukaryota</taxon>
        <taxon>Fungi</taxon>
        <taxon>Dikarya</taxon>
        <taxon>Basidiomycota</taxon>
        <taxon>Agaricomycotina</taxon>
        <taxon>Agaricomycetes</taxon>
        <taxon>Thelephorales</taxon>
        <taxon>Thelephoraceae</taxon>
        <taxon>Thelephora</taxon>
    </lineage>
</organism>
<evidence type="ECO:0000313" key="1">
    <source>
        <dbReference type="EMBL" id="KAF9650948.1"/>
    </source>
</evidence>
<gene>
    <name evidence="1" type="ORF">BDM02DRAFT_3184891</name>
</gene>
<dbReference type="EMBL" id="MU117979">
    <property type="protein sequence ID" value="KAF9650948.1"/>
    <property type="molecule type" value="Genomic_DNA"/>
</dbReference>
<reference evidence="1" key="2">
    <citation type="journal article" date="2020" name="Nat. Commun.">
        <title>Large-scale genome sequencing of mycorrhizal fungi provides insights into the early evolution of symbiotic traits.</title>
        <authorList>
            <person name="Miyauchi S."/>
            <person name="Kiss E."/>
            <person name="Kuo A."/>
            <person name="Drula E."/>
            <person name="Kohler A."/>
            <person name="Sanchez-Garcia M."/>
            <person name="Morin E."/>
            <person name="Andreopoulos B."/>
            <person name="Barry K.W."/>
            <person name="Bonito G."/>
            <person name="Buee M."/>
            <person name="Carver A."/>
            <person name="Chen C."/>
            <person name="Cichocki N."/>
            <person name="Clum A."/>
            <person name="Culley D."/>
            <person name="Crous P.W."/>
            <person name="Fauchery L."/>
            <person name="Girlanda M."/>
            <person name="Hayes R.D."/>
            <person name="Keri Z."/>
            <person name="LaButti K."/>
            <person name="Lipzen A."/>
            <person name="Lombard V."/>
            <person name="Magnuson J."/>
            <person name="Maillard F."/>
            <person name="Murat C."/>
            <person name="Nolan M."/>
            <person name="Ohm R.A."/>
            <person name="Pangilinan J."/>
            <person name="Pereira M.F."/>
            <person name="Perotto S."/>
            <person name="Peter M."/>
            <person name="Pfister S."/>
            <person name="Riley R."/>
            <person name="Sitrit Y."/>
            <person name="Stielow J.B."/>
            <person name="Szollosi G."/>
            <person name="Zifcakova L."/>
            <person name="Stursova M."/>
            <person name="Spatafora J.W."/>
            <person name="Tedersoo L."/>
            <person name="Vaario L.M."/>
            <person name="Yamada A."/>
            <person name="Yan M."/>
            <person name="Wang P."/>
            <person name="Xu J."/>
            <person name="Bruns T."/>
            <person name="Baldrian P."/>
            <person name="Vilgalys R."/>
            <person name="Dunand C."/>
            <person name="Henrissat B."/>
            <person name="Grigoriev I.V."/>
            <person name="Hibbett D."/>
            <person name="Nagy L.G."/>
            <person name="Martin F.M."/>
        </authorList>
    </citation>
    <scope>NUCLEOTIDE SEQUENCE</scope>
    <source>
        <strain evidence="1">P2</strain>
    </source>
</reference>
<dbReference type="Proteomes" id="UP000886501">
    <property type="component" value="Unassembled WGS sequence"/>
</dbReference>